<dbReference type="InterPro" id="IPR039697">
    <property type="entry name" value="Alcohol_dehydrogenase_Fe"/>
</dbReference>
<dbReference type="Proteomes" id="UP000298324">
    <property type="component" value="Unassembled WGS sequence"/>
</dbReference>
<dbReference type="PROSITE" id="PS00913">
    <property type="entry name" value="ADH_IRON_1"/>
    <property type="match status" value="1"/>
</dbReference>
<dbReference type="PANTHER" id="PTHR11496:SF102">
    <property type="entry name" value="ALCOHOL DEHYDROGENASE 4"/>
    <property type="match status" value="1"/>
</dbReference>
<evidence type="ECO:0000256" key="2">
    <source>
        <dbReference type="ARBA" id="ARBA00023002"/>
    </source>
</evidence>
<evidence type="ECO:0000313" key="7">
    <source>
        <dbReference type="Proteomes" id="UP000298324"/>
    </source>
</evidence>
<comment type="caution">
    <text evidence="6">The sequence shown here is derived from an EMBL/GenBank/DDBJ whole genome shotgun (WGS) entry which is preliminary data.</text>
</comment>
<dbReference type="EC" id="1.1.1.202" evidence="6"/>
<dbReference type="SUPFAM" id="SSF56796">
    <property type="entry name" value="Dehydroquinate synthase-like"/>
    <property type="match status" value="1"/>
</dbReference>
<name>A0A4Y7RF99_9FIRM</name>
<dbReference type="AlphaFoldDB" id="A0A4Y7RF99"/>
<dbReference type="RefSeq" id="WP_190239343.1">
    <property type="nucleotide sequence ID" value="NZ_QFGA01000001.1"/>
</dbReference>
<evidence type="ECO:0000259" key="4">
    <source>
        <dbReference type="Pfam" id="PF00465"/>
    </source>
</evidence>
<evidence type="ECO:0000259" key="5">
    <source>
        <dbReference type="Pfam" id="PF25137"/>
    </source>
</evidence>
<dbReference type="GO" id="GO:0004022">
    <property type="term" value="F:alcohol dehydrogenase (NAD+) activity"/>
    <property type="evidence" value="ECO:0007669"/>
    <property type="project" value="TreeGrafter"/>
</dbReference>
<dbReference type="CDD" id="cd08551">
    <property type="entry name" value="Fe-ADH"/>
    <property type="match status" value="1"/>
</dbReference>
<dbReference type="FunFam" id="3.40.50.1970:FF:000003">
    <property type="entry name" value="Alcohol dehydrogenase, iron-containing"/>
    <property type="match status" value="1"/>
</dbReference>
<evidence type="ECO:0000256" key="1">
    <source>
        <dbReference type="ARBA" id="ARBA00007358"/>
    </source>
</evidence>
<dbReference type="PROSITE" id="PS00060">
    <property type="entry name" value="ADH_IRON_2"/>
    <property type="match status" value="1"/>
</dbReference>
<dbReference type="Pfam" id="PF25137">
    <property type="entry name" value="ADH_Fe_C"/>
    <property type="match status" value="1"/>
</dbReference>
<reference evidence="6 7" key="1">
    <citation type="journal article" date="2018" name="Environ. Microbiol.">
        <title>Novel energy conservation strategies and behaviour of Pelotomaculum schinkii driving syntrophic propionate catabolism.</title>
        <authorList>
            <person name="Hidalgo-Ahumada C.A.P."/>
            <person name="Nobu M.K."/>
            <person name="Narihiro T."/>
            <person name="Tamaki H."/>
            <person name="Liu W.T."/>
            <person name="Kamagata Y."/>
            <person name="Stams A.J.M."/>
            <person name="Imachi H."/>
            <person name="Sousa D.Z."/>
        </authorList>
    </citation>
    <scope>NUCLEOTIDE SEQUENCE [LARGE SCALE GENOMIC DNA]</scope>
    <source>
        <strain evidence="6 7">HH</strain>
    </source>
</reference>
<dbReference type="FunFam" id="1.20.1090.10:FF:000001">
    <property type="entry name" value="Aldehyde-alcohol dehydrogenase"/>
    <property type="match status" value="1"/>
</dbReference>
<evidence type="ECO:0000256" key="3">
    <source>
        <dbReference type="ARBA" id="ARBA00023027"/>
    </source>
</evidence>
<keyword evidence="7" id="KW-1185">Reference proteome</keyword>
<keyword evidence="2 6" id="KW-0560">Oxidoreductase</keyword>
<accession>A0A4Y7RF99</accession>
<protein>
    <submittedName>
        <fullName evidence="6">1,3-propanediol dehydrogenase</fullName>
        <ecNumber evidence="6">1.1.1.202</ecNumber>
    </submittedName>
</protein>
<dbReference type="GO" id="GO:0047516">
    <property type="term" value="F:1,3-propanediol dehydrogenase activity"/>
    <property type="evidence" value="ECO:0007669"/>
    <property type="project" value="UniProtKB-EC"/>
</dbReference>
<dbReference type="Pfam" id="PF00465">
    <property type="entry name" value="Fe-ADH"/>
    <property type="match status" value="1"/>
</dbReference>
<dbReference type="InterPro" id="IPR056798">
    <property type="entry name" value="ADH_Fe_C"/>
</dbReference>
<feature type="domain" description="Fe-containing alcohol dehydrogenase-like C-terminal" evidence="5">
    <location>
        <begin position="193"/>
        <end position="386"/>
    </location>
</feature>
<feature type="domain" description="Alcohol dehydrogenase iron-type/glycerol dehydrogenase GldA" evidence="4">
    <location>
        <begin position="23"/>
        <end position="181"/>
    </location>
</feature>
<dbReference type="Gene3D" id="1.20.1090.10">
    <property type="entry name" value="Dehydroquinate synthase-like - alpha domain"/>
    <property type="match status" value="1"/>
</dbReference>
<evidence type="ECO:0000313" key="6">
    <source>
        <dbReference type="EMBL" id="TEB07451.1"/>
    </source>
</evidence>
<keyword evidence="3" id="KW-0520">NAD</keyword>
<organism evidence="6 7">
    <name type="scientific">Pelotomaculum schinkii</name>
    <dbReference type="NCBI Taxonomy" id="78350"/>
    <lineage>
        <taxon>Bacteria</taxon>
        <taxon>Bacillati</taxon>
        <taxon>Bacillota</taxon>
        <taxon>Clostridia</taxon>
        <taxon>Eubacteriales</taxon>
        <taxon>Desulfotomaculaceae</taxon>
        <taxon>Pelotomaculum</taxon>
    </lineage>
</organism>
<proteinExistence type="inferred from homology"/>
<dbReference type="Gene3D" id="3.40.50.1970">
    <property type="match status" value="1"/>
</dbReference>
<dbReference type="InterPro" id="IPR001670">
    <property type="entry name" value="ADH_Fe/GldA"/>
</dbReference>
<sequence length="388" mass="41339">MSTIKDFSYSHPIKTILEAGGLKNRLAAEVKELGTDRILLVTDPGVLNAGLLNDAEAALKNAGITYKIFSGVEPNPRTESCYKGYEMAQEIEAGAVVAVGGGSPIDVSKAIALLMTNGGDLESYEGPEKYKNAPRPTICVPTTAGTGSETTAMTVITVKSRNYKMTILGKSMLPNVALLDPSIFSKMPPFIAASTGMDALTHAIESYINRAANPFTDSFAVEAIRLIGKYLRHFVGQAADLEAATGMLVASNLAGIAFDISRLGDCHAMAHPLGGFFDVPHGVANSVLLPITMDFNLLADHGKYKIIAELLGEDVSRMTDLEAAPYAVEAVKKLSKDVGIPENLVAYGVTEDKIPQMSKDAMLSGNIAVNPRVTKLADIENMYRLALK</sequence>
<dbReference type="PANTHER" id="PTHR11496">
    <property type="entry name" value="ALCOHOL DEHYDROGENASE"/>
    <property type="match status" value="1"/>
</dbReference>
<dbReference type="EMBL" id="QFGA01000001">
    <property type="protein sequence ID" value="TEB07451.1"/>
    <property type="molecule type" value="Genomic_DNA"/>
</dbReference>
<gene>
    <name evidence="6" type="primary">dhaT_1</name>
    <name evidence="6" type="ORF">Psch_01005</name>
</gene>
<comment type="similarity">
    <text evidence="1">Belongs to the iron-containing alcohol dehydrogenase family.</text>
</comment>
<dbReference type="InterPro" id="IPR018211">
    <property type="entry name" value="ADH_Fe_CS"/>
</dbReference>
<dbReference type="GO" id="GO:0046872">
    <property type="term" value="F:metal ion binding"/>
    <property type="evidence" value="ECO:0007669"/>
    <property type="project" value="InterPro"/>
</dbReference>